<dbReference type="EMBL" id="SRMO01000080">
    <property type="protein sequence ID" value="TGG91250.1"/>
    <property type="molecule type" value="Genomic_DNA"/>
</dbReference>
<feature type="region of interest" description="Disordered" evidence="2">
    <location>
        <begin position="650"/>
        <end position="689"/>
    </location>
</feature>
<accession>A0A524RM67</accession>
<comment type="caution">
    <text evidence="6">The sequence shown here is derived from an EMBL/GenBank/DDBJ whole genome shotgun (WGS) entry which is preliminary data.</text>
</comment>
<evidence type="ECO:0000256" key="2">
    <source>
        <dbReference type="SAM" id="MobiDB-lite"/>
    </source>
</evidence>
<proteinExistence type="inferred from homology"/>
<feature type="domain" description="Hydantoinase B/oxoprolinase" evidence="4">
    <location>
        <begin position="699"/>
        <end position="1193"/>
    </location>
</feature>
<organism evidence="6 7">
    <name type="scientific">Aphanocapsa feldmannii 277cV</name>
    <dbReference type="NCBI Taxonomy" id="2507553"/>
    <lineage>
        <taxon>Bacteria</taxon>
        <taxon>Bacillati</taxon>
        <taxon>Cyanobacteriota</taxon>
        <taxon>Cyanophyceae</taxon>
        <taxon>Oscillatoriophycideae</taxon>
        <taxon>Chroococcales</taxon>
        <taxon>Microcystaceae</taxon>
        <taxon>Aphanocapsa</taxon>
    </lineage>
</organism>
<dbReference type="Pfam" id="PF05378">
    <property type="entry name" value="Hydant_A_N"/>
    <property type="match status" value="1"/>
</dbReference>
<protein>
    <submittedName>
        <fullName evidence="6">5-oxoprolinase</fullName>
    </submittedName>
</protein>
<dbReference type="InterPro" id="IPR003692">
    <property type="entry name" value="Hydantoinase_B"/>
</dbReference>
<dbReference type="PANTHER" id="PTHR11365">
    <property type="entry name" value="5-OXOPROLINASE RELATED"/>
    <property type="match status" value="1"/>
</dbReference>
<dbReference type="InterPro" id="IPR008040">
    <property type="entry name" value="Hydant_A_N"/>
</dbReference>
<dbReference type="InterPro" id="IPR045079">
    <property type="entry name" value="Oxoprolinase-like"/>
</dbReference>
<evidence type="ECO:0000259" key="4">
    <source>
        <dbReference type="Pfam" id="PF02538"/>
    </source>
</evidence>
<feature type="compositionally biased region" description="Basic and acidic residues" evidence="2">
    <location>
        <begin position="662"/>
        <end position="675"/>
    </location>
</feature>
<feature type="domain" description="Hydantoinase/oxoprolinase N-terminal" evidence="5">
    <location>
        <begin position="12"/>
        <end position="188"/>
    </location>
</feature>
<dbReference type="AlphaFoldDB" id="A0A524RM67"/>
<comment type="similarity">
    <text evidence="1">Belongs to the oxoprolinase family.</text>
</comment>
<evidence type="ECO:0000259" key="3">
    <source>
        <dbReference type="Pfam" id="PF01968"/>
    </source>
</evidence>
<evidence type="ECO:0000313" key="7">
    <source>
        <dbReference type="Proteomes" id="UP000317990"/>
    </source>
</evidence>
<dbReference type="GO" id="GO:0005829">
    <property type="term" value="C:cytosol"/>
    <property type="evidence" value="ECO:0007669"/>
    <property type="project" value="TreeGrafter"/>
</dbReference>
<reference evidence="6 7" key="1">
    <citation type="journal article" date="2019" name="mSystems">
        <title>Life at home and on the roam: Genomic adaptions reflect the dual lifestyle of an intracellular, facultative symbiont.</title>
        <authorList>
            <person name="Burgsdorf I."/>
        </authorList>
    </citation>
    <scope>NUCLEOTIDE SEQUENCE [LARGE SCALE GENOMIC DNA]</scope>
    <source>
        <strain evidence="6">277cV</strain>
    </source>
</reference>
<gene>
    <name evidence="6" type="ORF">ERJ67_08370</name>
</gene>
<dbReference type="Pfam" id="PF02538">
    <property type="entry name" value="Hydantoinase_B"/>
    <property type="match status" value="1"/>
</dbReference>
<dbReference type="GO" id="GO:0017168">
    <property type="term" value="F:5-oxoprolinase (ATP-hydrolyzing) activity"/>
    <property type="evidence" value="ECO:0007669"/>
    <property type="project" value="TreeGrafter"/>
</dbReference>
<dbReference type="InterPro" id="IPR002821">
    <property type="entry name" value="Hydantoinase_A"/>
</dbReference>
<feature type="region of interest" description="Disordered" evidence="2">
    <location>
        <begin position="1185"/>
        <end position="1216"/>
    </location>
</feature>
<evidence type="ECO:0000259" key="5">
    <source>
        <dbReference type="Pfam" id="PF05378"/>
    </source>
</evidence>
<sequence>MEPSPQAGGWQFWIDRGGTFTDVVARTPDGTLCSSKLLSDGGRHYDDAAIEGIRRQLHVATGAPLPLDRIAAVRMGTTVATNALLERKGARVGLLITAGFEDLLSIGDQSRPDLFALKIQRPTPLEQCRHGVVERIDAAGRVETPLQTAGLVTLLQQWRDSGIDSLAVVLLHSSRNPCHELAIAALARPLAFQYIALSHQVSPLPKCVVRGQTTVLDAYLTPPLQRYVQTLQRQLGDVQLQFMTSSGGLAEPARFTGSEAVLSGPAGGVIGAVQACRDLGRTRCIGFDMGGTSTDVFHWGGTLERCGEALIAGLRIQKPMLDINTVASGGGSVISWREGRLRVGPHSAGSNPGPACYGLGGPATITDANLLVGHLCPTQLPSCFGPGADARLDPAAAACAFGQLLRQAPSGAISADEDADEETALLHLARDALRIANEQMAQAIRAISIARGQDTRDSLLVAFGGAGGQHACEVAELLGISEIHLHPCAGVLSAWGIGQARLLTLVEKSTDLKLLDFCLPAQQQAFTALEALARERLGDADLSLLLSVERRLWCHHGRGEAEFSLHPAAPEAMVRQVQALHHERFGYRLEGVETLRVCRLQLSLSRPEVADAPPADAAVAEQGVLEGPALIPATHGTVVVRSGWASTPCRHGGQLLRRRDGKPREVPAGHGDRPTRATAAKPFSGAVGPGRAGRTNRAVLLELFQNRFMAVAREMGSALRESAQSLNIRERLDYSCALFDPSGRLVAHAPHIPVHLGSMGSAVRAAIALVGNLPEGDALVLNSPARGGTHLPDVTVIARAGTLGWVAARGHHVDIGGITPGSMPAGSTTLQDEGVVLDGWLVRNGVFLEADLRARLNRGRHPSRHPELNLMDLLAQLAAVRRGVAELHGLALREGDSRVKEAMAALLRLGRDGLLRRLHSLSSGQVRHRLDGGLTLALAIRPSADHLTLDFSGTSAQCPGNRNAPPAITHSAVLYVLRCLLGDGVPLNEGVMEPVTLVLPPGSLLDPSAGAAVVAGNVETSQAVVDLLMAGFGLQACSQGTMNNLTLGSCRGTYYETLCGGSGAGPGYGGCGGVHSHMTNSRLTDPEVLEAAMPLRLEGFGLRAGSGGDGTWRGGDGVERCLRALQPLTLSLLSSRRETAPEGLAGGGNGRCGDNAVQRRDGPWQRLAGDVQLCLAAGDRLRLRTPGGGGYGKTSPQAAGDGSPQGLGEEARSPGS</sequence>
<feature type="domain" description="Hydantoinase A/oxoprolinase" evidence="3">
    <location>
        <begin position="210"/>
        <end position="503"/>
    </location>
</feature>
<dbReference type="GO" id="GO:0006749">
    <property type="term" value="P:glutathione metabolic process"/>
    <property type="evidence" value="ECO:0007669"/>
    <property type="project" value="TreeGrafter"/>
</dbReference>
<evidence type="ECO:0000256" key="1">
    <source>
        <dbReference type="ARBA" id="ARBA00010403"/>
    </source>
</evidence>
<evidence type="ECO:0000313" key="6">
    <source>
        <dbReference type="EMBL" id="TGG91250.1"/>
    </source>
</evidence>
<dbReference type="PANTHER" id="PTHR11365:SF23">
    <property type="entry name" value="HYPOTHETICAL 5-OXOPROLINASE (EUROFUNG)-RELATED"/>
    <property type="match status" value="1"/>
</dbReference>
<dbReference type="Proteomes" id="UP000317990">
    <property type="component" value="Unassembled WGS sequence"/>
</dbReference>
<name>A0A524RM67_9CHRO</name>
<dbReference type="Pfam" id="PF01968">
    <property type="entry name" value="Hydantoinase_A"/>
    <property type="match status" value="1"/>
</dbReference>